<dbReference type="EMBL" id="JBGBZA010000002">
    <property type="protein sequence ID" value="MEY9320459.1"/>
    <property type="molecule type" value="Genomic_DNA"/>
</dbReference>
<dbReference type="RefSeq" id="WP_253576860.1">
    <property type="nucleotide sequence ID" value="NZ_CP126026.1"/>
</dbReference>
<name>A0ABV4FAH1_BRAEL</name>
<organism evidence="1 2">
    <name type="scientific">Bradyrhizobium elkanii</name>
    <dbReference type="NCBI Taxonomy" id="29448"/>
    <lineage>
        <taxon>Bacteria</taxon>
        <taxon>Pseudomonadati</taxon>
        <taxon>Pseudomonadota</taxon>
        <taxon>Alphaproteobacteria</taxon>
        <taxon>Hyphomicrobiales</taxon>
        <taxon>Nitrobacteraceae</taxon>
        <taxon>Bradyrhizobium</taxon>
    </lineage>
</organism>
<evidence type="ECO:0000313" key="2">
    <source>
        <dbReference type="Proteomes" id="UP001565471"/>
    </source>
</evidence>
<gene>
    <name evidence="1" type="ORF">ABIF29_007258</name>
</gene>
<keyword evidence="2" id="KW-1185">Reference proteome</keyword>
<proteinExistence type="predicted"/>
<evidence type="ECO:0000313" key="1">
    <source>
        <dbReference type="EMBL" id="MEY9320459.1"/>
    </source>
</evidence>
<protein>
    <recommendedName>
        <fullName evidence="3">DUF3426 domain-containing protein</fullName>
    </recommendedName>
</protein>
<evidence type="ECO:0008006" key="3">
    <source>
        <dbReference type="Google" id="ProtNLM"/>
    </source>
</evidence>
<accession>A0ABV4FAH1</accession>
<dbReference type="Proteomes" id="UP001565471">
    <property type="component" value="Unassembled WGS sequence"/>
</dbReference>
<sequence length="154" mass="15912">MDVRRILIIGVGSALAIFAVIAALPAEGDPLIATVGKPAIVTATPAKPQEGLAADKAPPRVVVHVTGYQPAQKGSVRGVVKVQKADGTEQEIGTFGVFPDTAFKAETSGARAFGFPLPKELAADPVKLKVEVVPDKERGTGEGAQLEIGHAEIQ</sequence>
<reference evidence="1 2" key="1">
    <citation type="submission" date="2024-07" db="EMBL/GenBank/DDBJ databases">
        <title>Genomic Encyclopedia of Type Strains, Phase V (KMG-V): Genome sequencing to study the core and pangenomes of soil and plant-associated prokaryotes.</title>
        <authorList>
            <person name="Whitman W."/>
        </authorList>
    </citation>
    <scope>NUCLEOTIDE SEQUENCE [LARGE SCALE GENOMIC DNA]</scope>
    <source>
        <strain evidence="1 2">USDA 415</strain>
    </source>
</reference>
<comment type="caution">
    <text evidence="1">The sequence shown here is derived from an EMBL/GenBank/DDBJ whole genome shotgun (WGS) entry which is preliminary data.</text>
</comment>